<organism evidence="1 2">
    <name type="scientific">Rhodanobacter soli</name>
    <dbReference type="NCBI Taxonomy" id="590609"/>
    <lineage>
        <taxon>Bacteria</taxon>
        <taxon>Pseudomonadati</taxon>
        <taxon>Pseudomonadota</taxon>
        <taxon>Gammaproteobacteria</taxon>
        <taxon>Lysobacterales</taxon>
        <taxon>Rhodanobacteraceae</taxon>
        <taxon>Rhodanobacter</taxon>
    </lineage>
</organism>
<comment type="caution">
    <text evidence="1">The sequence shown here is derived from an EMBL/GenBank/DDBJ whole genome shotgun (WGS) entry which is preliminary data.</text>
</comment>
<gene>
    <name evidence="1" type="ORF">ABIE04_002538</name>
</gene>
<sequence length="146" mass="15747">MGLFGAVSSTWSKAQAASIIQGLLEQQVTHGIVELSPLAVSNRLVANAWAINPGMFEGKTGPKPHKAAVAAFALAFGILAERREGTEHMQIAYTLALGIVMDELRKHAEAYPFHHVDFKLLEKAAVVLSEEVEIREAARGPEGLYA</sequence>
<evidence type="ECO:0000313" key="2">
    <source>
        <dbReference type="Proteomes" id="UP001549251"/>
    </source>
</evidence>
<evidence type="ECO:0000313" key="1">
    <source>
        <dbReference type="EMBL" id="MET4570177.1"/>
    </source>
</evidence>
<protein>
    <submittedName>
        <fullName evidence="1">Uncharacterized protein</fullName>
    </submittedName>
</protein>
<keyword evidence="2" id="KW-1185">Reference proteome</keyword>
<proteinExistence type="predicted"/>
<dbReference type="RefSeq" id="WP_354550682.1">
    <property type="nucleotide sequence ID" value="NZ_JBEPSD010000002.1"/>
</dbReference>
<name>A0ABV2PYZ4_9GAMM</name>
<accession>A0ABV2PYZ4</accession>
<dbReference type="Proteomes" id="UP001549251">
    <property type="component" value="Unassembled WGS sequence"/>
</dbReference>
<dbReference type="EMBL" id="JBEPSD010000002">
    <property type="protein sequence ID" value="MET4570177.1"/>
    <property type="molecule type" value="Genomic_DNA"/>
</dbReference>
<reference evidence="1 2" key="1">
    <citation type="submission" date="2024-06" db="EMBL/GenBank/DDBJ databases">
        <title>Sorghum-associated microbial communities from plants grown in Nebraska, USA.</title>
        <authorList>
            <person name="Schachtman D."/>
        </authorList>
    </citation>
    <scope>NUCLEOTIDE SEQUENCE [LARGE SCALE GENOMIC DNA]</scope>
    <source>
        <strain evidence="1 2">1757</strain>
    </source>
</reference>